<dbReference type="PANTHER" id="PTHR33127">
    <property type="entry name" value="TRANSMEMBRANE PROTEIN"/>
    <property type="match status" value="1"/>
</dbReference>
<feature type="domain" description="F-box" evidence="1">
    <location>
        <begin position="31"/>
        <end position="82"/>
    </location>
</feature>
<proteinExistence type="predicted"/>
<dbReference type="EMBL" id="JBFOLJ010000010">
    <property type="protein sequence ID" value="KAL2503029.1"/>
    <property type="molecule type" value="Genomic_DNA"/>
</dbReference>
<dbReference type="InterPro" id="IPR036047">
    <property type="entry name" value="F-box-like_dom_sf"/>
</dbReference>
<dbReference type="Pfam" id="PF03478">
    <property type="entry name" value="Beta-prop_KIB1-4"/>
    <property type="match status" value="1"/>
</dbReference>
<comment type="caution">
    <text evidence="2">The sequence shown here is derived from an EMBL/GenBank/DDBJ whole genome shotgun (WGS) entry which is preliminary data.</text>
</comment>
<organism evidence="2 3">
    <name type="scientific">Forsythia ovata</name>
    <dbReference type="NCBI Taxonomy" id="205694"/>
    <lineage>
        <taxon>Eukaryota</taxon>
        <taxon>Viridiplantae</taxon>
        <taxon>Streptophyta</taxon>
        <taxon>Embryophyta</taxon>
        <taxon>Tracheophyta</taxon>
        <taxon>Spermatophyta</taxon>
        <taxon>Magnoliopsida</taxon>
        <taxon>eudicotyledons</taxon>
        <taxon>Gunneridae</taxon>
        <taxon>Pentapetalae</taxon>
        <taxon>asterids</taxon>
        <taxon>lamiids</taxon>
        <taxon>Lamiales</taxon>
        <taxon>Oleaceae</taxon>
        <taxon>Forsythieae</taxon>
        <taxon>Forsythia</taxon>
    </lineage>
</organism>
<sequence length="394" mass="45330">MAGRRRKKSRLLPGAIKDDRMVAKSGQADDQHPELELPTELLELILSQLTLRDNIRASAVCKKWFAAATSVRMADKPPWIMFFPKFGDLYEFYDPSQRKSYWLELPELNGSRICYAKDGWLLFYKPRTKRIFFFCPYTRELVKLPRLELTYQVVAFSAAPTSSSCIAFTVKHVSPTVVAVSTCHPGETEWTTVNYQNRLPFVSSIWNKLVFCNGLFYCLSVTGWLGVYDPDKSTWGIHAVPPPRCFFVKNWWKGKFMAEHNGDIFVIYTCSVVNPVTYKLDQVNKVWVEMESLGGMTLFANFLSSYAKTDLLGMMRNNIYFSKVRFYGKRCVSYSLASGRYYPRKQCYDWGEQDPFESIWIEPPKDLSNLSLKVTATPLFLPFKGDGNTGNDIK</sequence>
<evidence type="ECO:0000313" key="3">
    <source>
        <dbReference type="Proteomes" id="UP001604277"/>
    </source>
</evidence>
<evidence type="ECO:0000313" key="2">
    <source>
        <dbReference type="EMBL" id="KAL2503029.1"/>
    </source>
</evidence>
<name>A0ABD1SQN6_9LAMI</name>
<reference evidence="3" key="1">
    <citation type="submission" date="2024-07" db="EMBL/GenBank/DDBJ databases">
        <title>Two chromosome-level genome assemblies of Korean endemic species Abeliophyllum distichum and Forsythia ovata (Oleaceae).</title>
        <authorList>
            <person name="Jang H."/>
        </authorList>
    </citation>
    <scope>NUCLEOTIDE SEQUENCE [LARGE SCALE GENOMIC DNA]</scope>
</reference>
<dbReference type="Gene3D" id="1.20.1280.50">
    <property type="match status" value="1"/>
</dbReference>
<accession>A0ABD1SQN6</accession>
<protein>
    <submittedName>
        <fullName evidence="2">F-box/kelch-repeat protein</fullName>
    </submittedName>
</protein>
<dbReference type="AlphaFoldDB" id="A0ABD1SQN6"/>
<dbReference type="InterPro" id="IPR001810">
    <property type="entry name" value="F-box_dom"/>
</dbReference>
<dbReference type="PROSITE" id="PS50181">
    <property type="entry name" value="FBOX"/>
    <property type="match status" value="1"/>
</dbReference>
<dbReference type="InterPro" id="IPR005174">
    <property type="entry name" value="KIB1-4_b-propeller"/>
</dbReference>
<dbReference type="Proteomes" id="UP001604277">
    <property type="component" value="Unassembled WGS sequence"/>
</dbReference>
<gene>
    <name evidence="2" type="ORF">Fot_36877</name>
</gene>
<keyword evidence="3" id="KW-1185">Reference proteome</keyword>
<dbReference type="SMART" id="SM00256">
    <property type="entry name" value="FBOX"/>
    <property type="match status" value="1"/>
</dbReference>
<dbReference type="PANTHER" id="PTHR33127:SF5">
    <property type="entry name" value="TRANSMEMBRANE PROTEIN"/>
    <property type="match status" value="1"/>
</dbReference>
<evidence type="ECO:0000259" key="1">
    <source>
        <dbReference type="PROSITE" id="PS50181"/>
    </source>
</evidence>
<dbReference type="SUPFAM" id="SSF81383">
    <property type="entry name" value="F-box domain"/>
    <property type="match status" value="1"/>
</dbReference>
<dbReference type="Pfam" id="PF12937">
    <property type="entry name" value="F-box-like"/>
    <property type="match status" value="1"/>
</dbReference>